<evidence type="ECO:0000256" key="1">
    <source>
        <dbReference type="SAM" id="Coils"/>
    </source>
</evidence>
<keyword evidence="1" id="KW-0175">Coiled coil</keyword>
<feature type="compositionally biased region" description="Low complexity" evidence="2">
    <location>
        <begin position="102"/>
        <end position="112"/>
    </location>
</feature>
<organism evidence="3 4">
    <name type="scientific">Cytospora schulzeri</name>
    <dbReference type="NCBI Taxonomy" id="448051"/>
    <lineage>
        <taxon>Eukaryota</taxon>
        <taxon>Fungi</taxon>
        <taxon>Dikarya</taxon>
        <taxon>Ascomycota</taxon>
        <taxon>Pezizomycotina</taxon>
        <taxon>Sordariomycetes</taxon>
        <taxon>Sordariomycetidae</taxon>
        <taxon>Diaporthales</taxon>
        <taxon>Cytosporaceae</taxon>
        <taxon>Cytospora</taxon>
    </lineage>
</organism>
<sequence>MECVNQATSLAVSQIAATSLHYTAPGFSPSSLGHVWDWTFSKGIAAVDVQVRCPESPSVSPRSGPVQKDNDTIPTLTTWSIGPRDGDSNTAHSSHFKELYNGPTSTPSGTTTQVPRSYVRPQDFLSSNATWLDTIDTHIESSIEDIEKLEDEAASKEHNVKQTRTQLTTAMPVPGPQTLGIRMIKIALQNAGRPV</sequence>
<keyword evidence="4" id="KW-1185">Reference proteome</keyword>
<proteinExistence type="predicted"/>
<gene>
    <name evidence="3" type="ORF">VMCG_06521</name>
</gene>
<reference evidence="3 4" key="1">
    <citation type="submission" date="2015-09" db="EMBL/GenBank/DDBJ databases">
        <title>Host preference determinants of Valsa canker pathogens revealed by comparative genomics.</title>
        <authorList>
            <person name="Yin Z."/>
            <person name="Huang L."/>
        </authorList>
    </citation>
    <scope>NUCLEOTIDE SEQUENCE [LARGE SCALE GENOMIC DNA]</scope>
    <source>
        <strain evidence="3 4">03-1</strain>
    </source>
</reference>
<dbReference type="EMBL" id="LKEA01000020">
    <property type="protein sequence ID" value="ROW00782.1"/>
    <property type="molecule type" value="Genomic_DNA"/>
</dbReference>
<feature type="region of interest" description="Disordered" evidence="2">
    <location>
        <begin position="55"/>
        <end position="115"/>
    </location>
</feature>
<accession>A0A423WBN3</accession>
<comment type="caution">
    <text evidence="3">The sequence shown here is derived from an EMBL/GenBank/DDBJ whole genome shotgun (WGS) entry which is preliminary data.</text>
</comment>
<evidence type="ECO:0000313" key="3">
    <source>
        <dbReference type="EMBL" id="ROW00782.1"/>
    </source>
</evidence>
<evidence type="ECO:0000313" key="4">
    <source>
        <dbReference type="Proteomes" id="UP000283895"/>
    </source>
</evidence>
<dbReference type="Proteomes" id="UP000283895">
    <property type="component" value="Unassembled WGS sequence"/>
</dbReference>
<protein>
    <submittedName>
        <fullName evidence="3">Uncharacterized protein</fullName>
    </submittedName>
</protein>
<dbReference type="AlphaFoldDB" id="A0A423WBN3"/>
<evidence type="ECO:0000256" key="2">
    <source>
        <dbReference type="SAM" id="MobiDB-lite"/>
    </source>
</evidence>
<name>A0A423WBN3_9PEZI</name>
<feature type="coiled-coil region" evidence="1">
    <location>
        <begin position="132"/>
        <end position="166"/>
    </location>
</feature>